<gene>
    <name evidence="1" type="ORF">BO94DRAFT_548130</name>
</gene>
<organism evidence="1 2">
    <name type="scientific">Aspergillus sclerotioniger CBS 115572</name>
    <dbReference type="NCBI Taxonomy" id="1450535"/>
    <lineage>
        <taxon>Eukaryota</taxon>
        <taxon>Fungi</taxon>
        <taxon>Dikarya</taxon>
        <taxon>Ascomycota</taxon>
        <taxon>Pezizomycotina</taxon>
        <taxon>Eurotiomycetes</taxon>
        <taxon>Eurotiomycetidae</taxon>
        <taxon>Eurotiales</taxon>
        <taxon>Aspergillaceae</taxon>
        <taxon>Aspergillus</taxon>
        <taxon>Aspergillus subgen. Circumdati</taxon>
    </lineage>
</organism>
<dbReference type="RefSeq" id="XP_025465435.1">
    <property type="nucleotide sequence ID" value="XM_025613379.1"/>
</dbReference>
<dbReference type="GeneID" id="37115522"/>
<accession>A0A317W2V9</accession>
<dbReference type="Proteomes" id="UP000246702">
    <property type="component" value="Unassembled WGS sequence"/>
</dbReference>
<evidence type="ECO:0000313" key="1">
    <source>
        <dbReference type="EMBL" id="PWY80833.1"/>
    </source>
</evidence>
<evidence type="ECO:0008006" key="3">
    <source>
        <dbReference type="Google" id="ProtNLM"/>
    </source>
</evidence>
<keyword evidence="2" id="KW-1185">Reference proteome</keyword>
<reference evidence="1 2" key="1">
    <citation type="submission" date="2016-12" db="EMBL/GenBank/DDBJ databases">
        <title>The genomes of Aspergillus section Nigri reveals drivers in fungal speciation.</title>
        <authorList>
            <consortium name="DOE Joint Genome Institute"/>
            <person name="Vesth T.C."/>
            <person name="Nybo J."/>
            <person name="Theobald S."/>
            <person name="Brandl J."/>
            <person name="Frisvad J.C."/>
            <person name="Nielsen K.F."/>
            <person name="Lyhne E.K."/>
            <person name="Kogle M.E."/>
            <person name="Kuo A."/>
            <person name="Riley R."/>
            <person name="Clum A."/>
            <person name="Nolan M."/>
            <person name="Lipzen A."/>
            <person name="Salamov A."/>
            <person name="Henrissat B."/>
            <person name="Wiebenga A."/>
            <person name="De Vries R.P."/>
            <person name="Grigoriev I.V."/>
            <person name="Mortensen U.H."/>
            <person name="Andersen M.R."/>
            <person name="Baker S.E."/>
        </authorList>
    </citation>
    <scope>NUCLEOTIDE SEQUENCE [LARGE SCALE GENOMIC DNA]</scope>
    <source>
        <strain evidence="1 2">CBS 115572</strain>
    </source>
</reference>
<proteinExistence type="predicted"/>
<dbReference type="OrthoDB" id="4367324at2759"/>
<sequence length="264" mass="30366">MADLNPQGWAESLLHYLQHHPPQVPIIPNPPQITTSTRNRQYSAFDITHLGHSVQFNLNTILEQYNVLLRTTPINNNPMPLSSPRPNNSGMGLRRRIIIYLERLVQCSLQSIFNQPRKSDRLEGYTILDFEEGELAQVIEDYKPDTSFYDTVANLLNRPNRLPGEIKPSYTWSTALNILGPGRKFEFKQVLSQLNWYMKQHQAKYGFLLTDRELVAVKRLDGQGKLELSGSIPWDIHGSEDQPRLTVLLALWYLGMLAANDQDW</sequence>
<dbReference type="AlphaFoldDB" id="A0A317W2V9"/>
<dbReference type="STRING" id="1450535.A0A317W2V9"/>
<dbReference type="EMBL" id="MSFK01000021">
    <property type="protein sequence ID" value="PWY80833.1"/>
    <property type="molecule type" value="Genomic_DNA"/>
</dbReference>
<protein>
    <recommendedName>
        <fullName evidence="3">Fungal-type protein kinase domain-containing protein</fullName>
    </recommendedName>
</protein>
<evidence type="ECO:0000313" key="2">
    <source>
        <dbReference type="Proteomes" id="UP000246702"/>
    </source>
</evidence>
<name>A0A317W2V9_9EURO</name>
<comment type="caution">
    <text evidence="1">The sequence shown here is derived from an EMBL/GenBank/DDBJ whole genome shotgun (WGS) entry which is preliminary data.</text>
</comment>